<accession>A0AA97FBW1</accession>
<dbReference type="EMBL" id="CP043875">
    <property type="protein sequence ID" value="WOF16017.1"/>
    <property type="molecule type" value="Genomic_DNA"/>
</dbReference>
<evidence type="ECO:0000256" key="4">
    <source>
        <dbReference type="ARBA" id="ARBA00022643"/>
    </source>
</evidence>
<comment type="similarity">
    <text evidence="5">Belongs to the SsuE family. Isf subfamily.</text>
</comment>
<protein>
    <submittedName>
        <fullName evidence="7">NAD(P)H-dependent oxidoreductase</fullName>
    </submittedName>
</protein>
<keyword evidence="8" id="KW-1185">Reference proteome</keyword>
<dbReference type="SUPFAM" id="SSF52218">
    <property type="entry name" value="Flavoproteins"/>
    <property type="match status" value="1"/>
</dbReference>
<evidence type="ECO:0000313" key="8">
    <source>
        <dbReference type="Proteomes" id="UP001301797"/>
    </source>
</evidence>
<evidence type="ECO:0000256" key="1">
    <source>
        <dbReference type="ARBA" id="ARBA00001917"/>
    </source>
</evidence>
<dbReference type="GeneID" id="85229412"/>
<dbReference type="PANTHER" id="PTHR43278:SF2">
    <property type="entry name" value="IRON-SULFUR FLAVOPROTEIN"/>
    <property type="match status" value="1"/>
</dbReference>
<dbReference type="RefSeq" id="WP_317137591.1">
    <property type="nucleotide sequence ID" value="NZ_CP043875.1"/>
</dbReference>
<dbReference type="GO" id="GO:0016491">
    <property type="term" value="F:oxidoreductase activity"/>
    <property type="evidence" value="ECO:0007669"/>
    <property type="project" value="InterPro"/>
</dbReference>
<dbReference type="KEGG" id="mefw:F1737_04515"/>
<comment type="cofactor">
    <cofactor evidence="2">
        <name>[4Fe-4S] cluster</name>
        <dbReference type="ChEBI" id="CHEBI:49883"/>
    </cofactor>
</comment>
<proteinExistence type="inferred from homology"/>
<dbReference type="Gene3D" id="3.40.50.360">
    <property type="match status" value="1"/>
</dbReference>
<keyword evidence="4" id="KW-0288">FMN</keyword>
<dbReference type="InterPro" id="IPR029039">
    <property type="entry name" value="Flavoprotein-like_sf"/>
</dbReference>
<sequence length="267" mass="30647">MKILVIMGSHRKGNTYNAVKQIEEHFKSIENAEFQYLMLADVNLSHCLGCYTCFLKGEEYCPIKDDATSIEQQMHDADGVIFASPVYGMNVSGLFKMFVDRFSYIFHRPCFFDKKALLITTAGGIGQKEVLKYMDLVASVWGFDVVNQIGLMTPAGIHIPKSLVLENEKKLKEAADKFQLALQRKEHKSPSLYDVLYFRGARGSFEELGGISPRDYEYWKGNGWFDKRTKYFVDVPINPIYNILGSVMEIYVRHQIRKLIADGEFQY</sequence>
<dbReference type="PANTHER" id="PTHR43278">
    <property type="entry name" value="NAD(P)H-DEPENDENT FMN-CONTAINING OXIDOREDUCTASE YWQN-RELATED"/>
    <property type="match status" value="1"/>
</dbReference>
<dbReference type="Pfam" id="PF03358">
    <property type="entry name" value="FMN_red"/>
    <property type="match status" value="1"/>
</dbReference>
<comment type="cofactor">
    <cofactor evidence="1">
        <name>FMN</name>
        <dbReference type="ChEBI" id="CHEBI:58210"/>
    </cofactor>
</comment>
<organism evidence="7 8">
    <name type="scientific">Methanochimaera problematica</name>
    <dbReference type="NCBI Taxonomy" id="2609417"/>
    <lineage>
        <taxon>Archaea</taxon>
        <taxon>Methanobacteriati</taxon>
        <taxon>Methanobacteriota</taxon>
        <taxon>Stenosarchaea group</taxon>
        <taxon>Methanomicrobia</taxon>
        <taxon>Methanomicrobiales</taxon>
        <taxon>Methanomicrobiaceae</taxon>
        <taxon>Methanochimaera</taxon>
    </lineage>
</organism>
<evidence type="ECO:0000256" key="2">
    <source>
        <dbReference type="ARBA" id="ARBA00001966"/>
    </source>
</evidence>
<evidence type="ECO:0000313" key="7">
    <source>
        <dbReference type="EMBL" id="WOF16017.1"/>
    </source>
</evidence>
<feature type="domain" description="NADPH-dependent FMN reductase-like" evidence="6">
    <location>
        <begin position="1"/>
        <end position="149"/>
    </location>
</feature>
<dbReference type="InterPro" id="IPR051796">
    <property type="entry name" value="ISF_SsuE-like"/>
</dbReference>
<evidence type="ECO:0000256" key="3">
    <source>
        <dbReference type="ARBA" id="ARBA00022630"/>
    </source>
</evidence>
<keyword evidence="3" id="KW-0285">Flavoprotein</keyword>
<dbReference type="Proteomes" id="UP001301797">
    <property type="component" value="Chromosome"/>
</dbReference>
<evidence type="ECO:0000256" key="5">
    <source>
        <dbReference type="ARBA" id="ARBA00038292"/>
    </source>
</evidence>
<dbReference type="AlphaFoldDB" id="A0AA97FBW1"/>
<reference evidence="7 8" key="1">
    <citation type="submission" date="2019-09" db="EMBL/GenBank/DDBJ databases">
        <title>The complete genome of Methanoplanus sp. FWC-SCC4.</title>
        <authorList>
            <person name="Chen S.-C."/>
            <person name="Zhou Y.-Z."/>
            <person name="Lai M.-C."/>
        </authorList>
    </citation>
    <scope>NUCLEOTIDE SEQUENCE [LARGE SCALE GENOMIC DNA]</scope>
    <source>
        <strain evidence="7 8">FWC-SCC4</strain>
    </source>
</reference>
<name>A0AA97FBW1_9EURY</name>
<dbReference type="InterPro" id="IPR005025">
    <property type="entry name" value="FMN_Rdtase-like_dom"/>
</dbReference>
<gene>
    <name evidence="7" type="ORF">F1737_04515</name>
</gene>
<evidence type="ECO:0000259" key="6">
    <source>
        <dbReference type="Pfam" id="PF03358"/>
    </source>
</evidence>